<accession>A0A292YSR8</accession>
<keyword evidence="3" id="KW-1185">Reference proteome</keyword>
<feature type="compositionally biased region" description="Basic and acidic residues" evidence="1">
    <location>
        <begin position="43"/>
        <end position="53"/>
    </location>
</feature>
<feature type="region of interest" description="Disordered" evidence="1">
    <location>
        <begin position="1"/>
        <end position="53"/>
    </location>
</feature>
<dbReference type="Proteomes" id="UP000217785">
    <property type="component" value="Unassembled WGS sequence"/>
</dbReference>
<reference evidence="3" key="1">
    <citation type="submission" date="2017-07" db="EMBL/GenBank/DDBJ databases">
        <title>Draft genome sequence of Effusibacillus lacus strain skLN1.</title>
        <authorList>
            <person name="Watanabe M."/>
            <person name="Kojima H."/>
            <person name="Fukui M."/>
        </authorList>
    </citation>
    <scope>NUCLEOTIDE SEQUENCE [LARGE SCALE GENOMIC DNA]</scope>
    <source>
        <strain evidence="3">skLN1</strain>
    </source>
</reference>
<evidence type="ECO:0000313" key="2">
    <source>
        <dbReference type="EMBL" id="GAX91520.1"/>
    </source>
</evidence>
<sequence length="53" mass="5918">MGEDHGNCEELGATVKNPPAYGDRHGITDNAVNWGDPPLYGNTRKETFYKPKR</sequence>
<proteinExistence type="predicted"/>
<dbReference type="AlphaFoldDB" id="A0A292YSR8"/>
<evidence type="ECO:0000256" key="1">
    <source>
        <dbReference type="SAM" id="MobiDB-lite"/>
    </source>
</evidence>
<organism evidence="2 3">
    <name type="scientific">Effusibacillus lacus</name>
    <dbReference type="NCBI Taxonomy" id="1348429"/>
    <lineage>
        <taxon>Bacteria</taxon>
        <taxon>Bacillati</taxon>
        <taxon>Bacillota</taxon>
        <taxon>Bacilli</taxon>
        <taxon>Bacillales</taxon>
        <taxon>Alicyclobacillaceae</taxon>
        <taxon>Effusibacillus</taxon>
    </lineage>
</organism>
<comment type="caution">
    <text evidence="2">The sequence shown here is derived from an EMBL/GenBank/DDBJ whole genome shotgun (WGS) entry which is preliminary data.</text>
</comment>
<gene>
    <name evidence="2" type="ORF">EFBL_3210</name>
</gene>
<name>A0A292YSR8_9BACL</name>
<evidence type="ECO:0000313" key="3">
    <source>
        <dbReference type="Proteomes" id="UP000217785"/>
    </source>
</evidence>
<dbReference type="EMBL" id="BDUF01000101">
    <property type="protein sequence ID" value="GAX91520.1"/>
    <property type="molecule type" value="Genomic_DNA"/>
</dbReference>
<protein>
    <submittedName>
        <fullName evidence="2">Uncharacterized protein</fullName>
    </submittedName>
</protein>